<keyword evidence="2" id="KW-1185">Reference proteome</keyword>
<gene>
    <name evidence="1" type="ORF">TorRG33x02_275140</name>
</gene>
<dbReference type="PANTHER" id="PTHR33116:SF78">
    <property type="entry name" value="OS12G0587133 PROTEIN"/>
    <property type="match status" value="1"/>
</dbReference>
<dbReference type="AlphaFoldDB" id="A0A2P5CRX9"/>
<name>A0A2P5CRX9_TREOI</name>
<comment type="caution">
    <text evidence="1">The sequence shown here is derived from an EMBL/GenBank/DDBJ whole genome shotgun (WGS) entry which is preliminary data.</text>
</comment>
<dbReference type="InParanoid" id="A0A2P5CRX9"/>
<proteinExistence type="predicted"/>
<evidence type="ECO:0000313" key="2">
    <source>
        <dbReference type="Proteomes" id="UP000237000"/>
    </source>
</evidence>
<protein>
    <submittedName>
        <fullName evidence="1">Uncharacterized protein</fullName>
    </submittedName>
</protein>
<evidence type="ECO:0000313" key="1">
    <source>
        <dbReference type="EMBL" id="PON63804.1"/>
    </source>
</evidence>
<accession>A0A2P5CRX9</accession>
<dbReference type="PANTHER" id="PTHR33116">
    <property type="entry name" value="REVERSE TRANSCRIPTASE ZINC-BINDING DOMAIN-CONTAINING PROTEIN-RELATED-RELATED"/>
    <property type="match status" value="1"/>
</dbReference>
<dbReference type="OrthoDB" id="1929473at2759"/>
<dbReference type="Proteomes" id="UP000237000">
    <property type="component" value="Unassembled WGS sequence"/>
</dbReference>
<reference evidence="2" key="1">
    <citation type="submission" date="2016-06" db="EMBL/GenBank/DDBJ databases">
        <title>Parallel loss of symbiosis genes in relatives of nitrogen-fixing non-legume Parasponia.</title>
        <authorList>
            <person name="Van Velzen R."/>
            <person name="Holmer R."/>
            <person name="Bu F."/>
            <person name="Rutten L."/>
            <person name="Van Zeijl A."/>
            <person name="Liu W."/>
            <person name="Santuari L."/>
            <person name="Cao Q."/>
            <person name="Sharma T."/>
            <person name="Shen D."/>
            <person name="Roswanjaya Y."/>
            <person name="Wardhani T."/>
            <person name="Kalhor M.S."/>
            <person name="Jansen J."/>
            <person name="Van den Hoogen J."/>
            <person name="Gungor B."/>
            <person name="Hartog M."/>
            <person name="Hontelez J."/>
            <person name="Verver J."/>
            <person name="Yang W.-C."/>
            <person name="Schijlen E."/>
            <person name="Repin R."/>
            <person name="Schilthuizen M."/>
            <person name="Schranz E."/>
            <person name="Heidstra R."/>
            <person name="Miyata K."/>
            <person name="Fedorova E."/>
            <person name="Kohlen W."/>
            <person name="Bisseling T."/>
            <person name="Smit S."/>
            <person name="Geurts R."/>
        </authorList>
    </citation>
    <scope>NUCLEOTIDE SEQUENCE [LARGE SCALE GENOMIC DNA]</scope>
    <source>
        <strain evidence="2">cv. RG33-2</strain>
    </source>
</reference>
<dbReference type="EMBL" id="JXTC01000333">
    <property type="protein sequence ID" value="PON63804.1"/>
    <property type="molecule type" value="Genomic_DNA"/>
</dbReference>
<sequence>MANEVPWTVTWWQSPQISILGACVGKGNQEVRWLERAFLSKGSQLTLIESALLAIPTYYLSLCCIPTMVAKDIEKVMRDFLWNDGNDEKYDHLVAWEDVCRPKDKGGLWDKISWLECNRRIFDRAEESLDSLWDRIRLCVAS</sequence>
<organism evidence="1 2">
    <name type="scientific">Trema orientale</name>
    <name type="common">Charcoal tree</name>
    <name type="synonym">Celtis orientalis</name>
    <dbReference type="NCBI Taxonomy" id="63057"/>
    <lineage>
        <taxon>Eukaryota</taxon>
        <taxon>Viridiplantae</taxon>
        <taxon>Streptophyta</taxon>
        <taxon>Embryophyta</taxon>
        <taxon>Tracheophyta</taxon>
        <taxon>Spermatophyta</taxon>
        <taxon>Magnoliopsida</taxon>
        <taxon>eudicotyledons</taxon>
        <taxon>Gunneridae</taxon>
        <taxon>Pentapetalae</taxon>
        <taxon>rosids</taxon>
        <taxon>fabids</taxon>
        <taxon>Rosales</taxon>
        <taxon>Cannabaceae</taxon>
        <taxon>Trema</taxon>
    </lineage>
</organism>